<feature type="transmembrane region" description="Helical" evidence="8">
    <location>
        <begin position="182"/>
        <end position="205"/>
    </location>
</feature>
<dbReference type="Proteomes" id="UP001549019">
    <property type="component" value="Unassembled WGS sequence"/>
</dbReference>
<sequence length="293" mass="32471">MVQLLGYRNMTSEYQYYSNWFRIIRPVTLTASVMPVTAGTLLASQVMDFSLFRFGILLVISVLIQAAVNMLNDYFDFMKGQEEGKWQNRDPYASFLTPQYKQVPYVSISLVAVVSILTLWLASESSFWIIPLGVAGLVLGYCYSAGKRSLSSLGLGEVAAAVCLGPLPLIIAMLVQGVSMSWAILIFPIPFSLLMATMVLTNNIRDIEKDNSTRRTVAIRLGRKKAVYLLTAILALTYISSILIFSSGWVIVSLPVAIELIHRFYQPDGQNHMGMAALHHLIHSLAIISAIIL</sequence>
<dbReference type="RefSeq" id="WP_230820844.1">
    <property type="nucleotide sequence ID" value="NZ_JAJNCU010000001.1"/>
</dbReference>
<proteinExistence type="predicted"/>
<keyword evidence="6 8" id="KW-1133">Transmembrane helix</keyword>
<dbReference type="GO" id="GO:0046428">
    <property type="term" value="F:1,4-dihydroxy-2-naphthoate polyprenyltransferase activity"/>
    <property type="evidence" value="ECO:0007669"/>
    <property type="project" value="UniProtKB-EC"/>
</dbReference>
<dbReference type="InterPro" id="IPR044878">
    <property type="entry name" value="UbiA_sf"/>
</dbReference>
<dbReference type="InterPro" id="IPR026046">
    <property type="entry name" value="UBIAD1"/>
</dbReference>
<feature type="transmembrane region" description="Helical" evidence="8">
    <location>
        <begin position="103"/>
        <end position="122"/>
    </location>
</feature>
<feature type="transmembrane region" description="Helical" evidence="8">
    <location>
        <begin position="272"/>
        <end position="292"/>
    </location>
</feature>
<comment type="subcellular location">
    <subcellularLocation>
        <location evidence="1">Membrane</location>
        <topology evidence="1">Multi-pass membrane protein</topology>
    </subcellularLocation>
</comment>
<feature type="transmembrane region" description="Helical" evidence="8">
    <location>
        <begin position="128"/>
        <end position="146"/>
    </location>
</feature>
<accession>A0ABV2E7W1</accession>
<evidence type="ECO:0000256" key="1">
    <source>
        <dbReference type="ARBA" id="ARBA00004141"/>
    </source>
</evidence>
<dbReference type="PANTHER" id="PTHR13929:SF0">
    <property type="entry name" value="UBIA PRENYLTRANSFERASE DOMAIN-CONTAINING PROTEIN 1"/>
    <property type="match status" value="1"/>
</dbReference>
<dbReference type="Gene3D" id="1.10.357.140">
    <property type="entry name" value="UbiA prenyltransferase"/>
    <property type="match status" value="1"/>
</dbReference>
<evidence type="ECO:0000256" key="2">
    <source>
        <dbReference type="ARBA" id="ARBA00004863"/>
    </source>
</evidence>
<evidence type="ECO:0000256" key="4">
    <source>
        <dbReference type="ARBA" id="ARBA00022679"/>
    </source>
</evidence>
<feature type="transmembrane region" description="Helical" evidence="8">
    <location>
        <begin position="20"/>
        <end position="43"/>
    </location>
</feature>
<evidence type="ECO:0000256" key="7">
    <source>
        <dbReference type="ARBA" id="ARBA00023136"/>
    </source>
</evidence>
<feature type="transmembrane region" description="Helical" evidence="8">
    <location>
        <begin position="226"/>
        <end position="252"/>
    </location>
</feature>
<name>A0ABV2E7W1_9STAP</name>
<comment type="caution">
    <text evidence="9">The sequence shown here is derived from an EMBL/GenBank/DDBJ whole genome shotgun (WGS) entry which is preliminary data.</text>
</comment>
<evidence type="ECO:0000313" key="10">
    <source>
        <dbReference type="Proteomes" id="UP001549019"/>
    </source>
</evidence>
<feature type="transmembrane region" description="Helical" evidence="8">
    <location>
        <begin position="49"/>
        <end position="71"/>
    </location>
</feature>
<dbReference type="EMBL" id="JBDZDV010000001">
    <property type="protein sequence ID" value="MET3109830.1"/>
    <property type="molecule type" value="Genomic_DNA"/>
</dbReference>
<gene>
    <name evidence="9" type="ORF">ABHD89_000218</name>
</gene>
<organism evidence="9 10">
    <name type="scientific">Salinicoccus halitifaciens</name>
    <dbReference type="NCBI Taxonomy" id="1073415"/>
    <lineage>
        <taxon>Bacteria</taxon>
        <taxon>Bacillati</taxon>
        <taxon>Bacillota</taxon>
        <taxon>Bacilli</taxon>
        <taxon>Bacillales</taxon>
        <taxon>Staphylococcaceae</taxon>
        <taxon>Salinicoccus</taxon>
    </lineage>
</organism>
<dbReference type="EC" id="2.5.1.-" evidence="9"/>
<protein>
    <submittedName>
        <fullName evidence="9">1,4-dihydroxy-2-naphthoate octaprenyltransferase</fullName>
        <ecNumber evidence="9">2.5.1.-</ecNumber>
        <ecNumber evidence="9">2.5.1.74</ecNumber>
    </submittedName>
</protein>
<dbReference type="EC" id="2.5.1.74" evidence="9"/>
<evidence type="ECO:0000256" key="3">
    <source>
        <dbReference type="ARBA" id="ARBA00022428"/>
    </source>
</evidence>
<dbReference type="PANTHER" id="PTHR13929">
    <property type="entry name" value="1,4-DIHYDROXY-2-NAPHTHOATE OCTAPRENYLTRANSFERASE"/>
    <property type="match status" value="1"/>
</dbReference>
<keyword evidence="5 8" id="KW-0812">Transmembrane</keyword>
<dbReference type="InterPro" id="IPR000537">
    <property type="entry name" value="UbiA_prenyltransferase"/>
</dbReference>
<dbReference type="PIRSF" id="PIRSF005355">
    <property type="entry name" value="UBIAD1"/>
    <property type="match status" value="1"/>
</dbReference>
<comment type="pathway">
    <text evidence="2">Quinol/quinone metabolism; menaquinone biosynthesis.</text>
</comment>
<evidence type="ECO:0000313" key="9">
    <source>
        <dbReference type="EMBL" id="MET3109830.1"/>
    </source>
</evidence>
<keyword evidence="4 9" id="KW-0808">Transferase</keyword>
<dbReference type="CDD" id="cd13962">
    <property type="entry name" value="PT_UbiA_UBIAD1"/>
    <property type="match status" value="1"/>
</dbReference>
<keyword evidence="10" id="KW-1185">Reference proteome</keyword>
<evidence type="ECO:0000256" key="6">
    <source>
        <dbReference type="ARBA" id="ARBA00022989"/>
    </source>
</evidence>
<keyword evidence="3" id="KW-0474">Menaquinone biosynthesis</keyword>
<evidence type="ECO:0000256" key="5">
    <source>
        <dbReference type="ARBA" id="ARBA00022692"/>
    </source>
</evidence>
<dbReference type="Pfam" id="PF01040">
    <property type="entry name" value="UbiA"/>
    <property type="match status" value="1"/>
</dbReference>
<feature type="transmembrane region" description="Helical" evidence="8">
    <location>
        <begin position="158"/>
        <end position="176"/>
    </location>
</feature>
<evidence type="ECO:0000256" key="8">
    <source>
        <dbReference type="SAM" id="Phobius"/>
    </source>
</evidence>
<keyword evidence="7 8" id="KW-0472">Membrane</keyword>
<reference evidence="9 10" key="1">
    <citation type="submission" date="2024-05" db="EMBL/GenBank/DDBJ databases">
        <title>Genomic Encyclopedia of Type Strains, Phase IV (KMG-IV): sequencing the most valuable type-strain genomes for metagenomic binning, comparative biology and taxonomic classification.</title>
        <authorList>
            <person name="Goeker M."/>
        </authorList>
    </citation>
    <scope>NUCLEOTIDE SEQUENCE [LARGE SCALE GENOMIC DNA]</scope>
    <source>
        <strain evidence="9 10">DSM 25286</strain>
    </source>
</reference>